<dbReference type="InterPro" id="IPR025330">
    <property type="entry name" value="DUF4236"/>
</dbReference>
<dbReference type="RefSeq" id="WP_123575960.1">
    <property type="nucleotide sequence ID" value="NZ_RKHG01000001.1"/>
</dbReference>
<dbReference type="EMBL" id="RKHG01000001">
    <property type="protein sequence ID" value="ROR55042.1"/>
    <property type="molecule type" value="Genomic_DNA"/>
</dbReference>
<organism evidence="3 4">
    <name type="scientific">Luteococcus japonicus</name>
    <dbReference type="NCBI Taxonomy" id="33984"/>
    <lineage>
        <taxon>Bacteria</taxon>
        <taxon>Bacillati</taxon>
        <taxon>Actinomycetota</taxon>
        <taxon>Actinomycetes</taxon>
        <taxon>Propionibacteriales</taxon>
        <taxon>Propionibacteriaceae</taxon>
        <taxon>Luteococcus</taxon>
    </lineage>
</organism>
<evidence type="ECO:0000256" key="1">
    <source>
        <dbReference type="SAM" id="MobiDB-lite"/>
    </source>
</evidence>
<name>A0A3N1ZY43_9ACTN</name>
<gene>
    <name evidence="3" type="ORF">EDD41_2288</name>
</gene>
<dbReference type="Proteomes" id="UP000275749">
    <property type="component" value="Unassembled WGS sequence"/>
</dbReference>
<evidence type="ECO:0000313" key="4">
    <source>
        <dbReference type="Proteomes" id="UP000275749"/>
    </source>
</evidence>
<sequence length="328" mass="35666">MGLRMRRSFKVAPGLRMTVTNKSLGISAGGRAARINVNSRHGTTASVGIPGTGLSFSQKIRYPLRPEHPTASDIETSPAGSDRVSPRPGLWAPSWEKELFGRVERGRLDALQDIAARSPKSRQACLYLQGLATMSGELLGELWTEGFDPSQDPFIKRYLASSETTVWLTRDVVVVMPPHRDTLGLVLAELLQQRGLLDQAIAVVEGLSSSEVVAVSLADLYLAAGRPADVLPISQGNNAVDSVFTACLSLQRAVALRELGDLAGSRQVIGVILRPRWMPDSVRMWAWVERAKTYAAERKSSLARKDLMRVAALDPDYPGVADLLDELA</sequence>
<feature type="region of interest" description="Disordered" evidence="1">
    <location>
        <begin position="66"/>
        <end position="88"/>
    </location>
</feature>
<evidence type="ECO:0000259" key="2">
    <source>
        <dbReference type="Pfam" id="PF14020"/>
    </source>
</evidence>
<dbReference type="Pfam" id="PF14020">
    <property type="entry name" value="DUF4236"/>
    <property type="match status" value="1"/>
</dbReference>
<proteinExistence type="predicted"/>
<evidence type="ECO:0000313" key="3">
    <source>
        <dbReference type="EMBL" id="ROR55042.1"/>
    </source>
</evidence>
<comment type="caution">
    <text evidence="3">The sequence shown here is derived from an EMBL/GenBank/DDBJ whole genome shotgun (WGS) entry which is preliminary data.</text>
</comment>
<protein>
    <submittedName>
        <fullName evidence="3">Uncharacterized protein DUF4236</fullName>
    </submittedName>
</protein>
<feature type="domain" description="DUF4236" evidence="2">
    <location>
        <begin position="3"/>
        <end position="57"/>
    </location>
</feature>
<accession>A0A3N1ZY43</accession>
<reference evidence="3 4" key="1">
    <citation type="submission" date="2018-11" db="EMBL/GenBank/DDBJ databases">
        <title>Sequencing the genomes of 1000 actinobacteria strains.</title>
        <authorList>
            <person name="Klenk H.-P."/>
        </authorList>
    </citation>
    <scope>NUCLEOTIDE SEQUENCE [LARGE SCALE GENOMIC DNA]</scope>
    <source>
        <strain evidence="3 4">DSM 10546</strain>
    </source>
</reference>
<dbReference type="AlphaFoldDB" id="A0A3N1ZY43"/>